<evidence type="ECO:0000313" key="3">
    <source>
        <dbReference type="Proteomes" id="UP001266305"/>
    </source>
</evidence>
<gene>
    <name evidence="2" type="ORF">P7K49_019745</name>
</gene>
<evidence type="ECO:0000313" key="2">
    <source>
        <dbReference type="EMBL" id="KAK2102078.1"/>
    </source>
</evidence>
<reference evidence="2 3" key="1">
    <citation type="submission" date="2023-05" db="EMBL/GenBank/DDBJ databases">
        <title>B98-5 Cell Line De Novo Hybrid Assembly: An Optical Mapping Approach.</title>
        <authorList>
            <person name="Kananen K."/>
            <person name="Auerbach J.A."/>
            <person name="Kautto E."/>
            <person name="Blachly J.S."/>
        </authorList>
    </citation>
    <scope>NUCLEOTIDE SEQUENCE [LARGE SCALE GENOMIC DNA]</scope>
    <source>
        <strain evidence="2">B95-8</strain>
        <tissue evidence="2">Cell line</tissue>
    </source>
</reference>
<feature type="non-terminal residue" evidence="2">
    <location>
        <position position="83"/>
    </location>
</feature>
<accession>A0ABQ9UY85</accession>
<evidence type="ECO:0000256" key="1">
    <source>
        <dbReference type="SAM" id="MobiDB-lite"/>
    </source>
</evidence>
<keyword evidence="3" id="KW-1185">Reference proteome</keyword>
<dbReference type="EMBL" id="JASSZA010000009">
    <property type="protein sequence ID" value="KAK2102078.1"/>
    <property type="molecule type" value="Genomic_DNA"/>
</dbReference>
<feature type="compositionally biased region" description="Basic and acidic residues" evidence="1">
    <location>
        <begin position="28"/>
        <end position="54"/>
    </location>
</feature>
<organism evidence="2 3">
    <name type="scientific">Saguinus oedipus</name>
    <name type="common">Cotton-top tamarin</name>
    <name type="synonym">Oedipomidas oedipus</name>
    <dbReference type="NCBI Taxonomy" id="9490"/>
    <lineage>
        <taxon>Eukaryota</taxon>
        <taxon>Metazoa</taxon>
        <taxon>Chordata</taxon>
        <taxon>Craniata</taxon>
        <taxon>Vertebrata</taxon>
        <taxon>Euteleostomi</taxon>
        <taxon>Mammalia</taxon>
        <taxon>Eutheria</taxon>
        <taxon>Euarchontoglires</taxon>
        <taxon>Primates</taxon>
        <taxon>Haplorrhini</taxon>
        <taxon>Platyrrhini</taxon>
        <taxon>Cebidae</taxon>
        <taxon>Callitrichinae</taxon>
        <taxon>Saguinus</taxon>
    </lineage>
</organism>
<protein>
    <submittedName>
        <fullName evidence="2">Uncharacterized protein</fullName>
    </submittedName>
</protein>
<feature type="non-terminal residue" evidence="2">
    <location>
        <position position="1"/>
    </location>
</feature>
<sequence length="83" mass="9295">LSSFTESGNIGVYRPLEGETKFLLPGDSRCDGNDVTHNKRRHEDKGRDPGRDGGWRGTTEGNAVACQQKTSFRKLVRECLEEK</sequence>
<proteinExistence type="predicted"/>
<dbReference type="Proteomes" id="UP001266305">
    <property type="component" value="Unassembled WGS sequence"/>
</dbReference>
<name>A0ABQ9UY85_SAGOE</name>
<comment type="caution">
    <text evidence="2">The sequence shown here is derived from an EMBL/GenBank/DDBJ whole genome shotgun (WGS) entry which is preliminary data.</text>
</comment>
<feature type="region of interest" description="Disordered" evidence="1">
    <location>
        <begin position="24"/>
        <end position="62"/>
    </location>
</feature>